<dbReference type="GeneID" id="102202866"/>
<dbReference type="Proteomes" id="UP000695023">
    <property type="component" value="Unplaced"/>
</dbReference>
<dbReference type="RefSeq" id="XP_013763493.1">
    <property type="nucleotide sequence ID" value="XM_013908039.1"/>
</dbReference>
<evidence type="ECO:0000313" key="2">
    <source>
        <dbReference type="Proteomes" id="UP000695023"/>
    </source>
</evidence>
<keyword evidence="2" id="KW-1185">Reference proteome</keyword>
<feature type="compositionally biased region" description="Low complexity" evidence="1">
    <location>
        <begin position="117"/>
        <end position="126"/>
    </location>
</feature>
<evidence type="ECO:0000256" key="1">
    <source>
        <dbReference type="SAM" id="MobiDB-lite"/>
    </source>
</evidence>
<accession>A0A9Y6J5A3</accession>
<reference evidence="3" key="1">
    <citation type="submission" date="2025-08" db="UniProtKB">
        <authorList>
            <consortium name="RefSeq"/>
        </authorList>
    </citation>
    <scope>IDENTIFICATION</scope>
</reference>
<feature type="compositionally biased region" description="Polar residues" evidence="1">
    <location>
        <begin position="142"/>
        <end position="154"/>
    </location>
</feature>
<sequence>MTSTSLPLTTTSGPPSTSGHFTTTLDPVRTTSLPLTTTSGPFTTTFLPVTTTSFPPTTTSATSPSFTVHPSTTSIPTSADTLTTLRLTTPFLTTTRPTTKAQTSRVLTTHPISATTTISTTTTATTTKKKQDEDKHKKERTNIPNEVSPEGNSVQDFKDTLKKILSGTPVALGGAGSVLAAIMAASASAIGGGPSALGVGGSLSVFGVGVGGAGSAPAVDGVVGRTGSGLPVGIAGYQLGVNADGNASYPQNVSFSASVTTYNATFPFSLSSNDSNTPNFQAINASHPTTSVSNLNTTSASILIWSLDSLSVPSPTSNPQPNSLFSFSNSSSPCRSLTQFIDHYQNILAYYQMFYQYQNSS</sequence>
<name>A0A9Y6J5A3_9CICH</name>
<organism evidence="2 3">
    <name type="scientific">Pundamilia nyererei</name>
    <dbReference type="NCBI Taxonomy" id="303518"/>
    <lineage>
        <taxon>Eukaryota</taxon>
        <taxon>Metazoa</taxon>
        <taxon>Chordata</taxon>
        <taxon>Craniata</taxon>
        <taxon>Vertebrata</taxon>
        <taxon>Euteleostomi</taxon>
        <taxon>Actinopterygii</taxon>
        <taxon>Neopterygii</taxon>
        <taxon>Teleostei</taxon>
        <taxon>Neoteleostei</taxon>
        <taxon>Acanthomorphata</taxon>
        <taxon>Ovalentaria</taxon>
        <taxon>Cichlomorphae</taxon>
        <taxon>Cichliformes</taxon>
        <taxon>Cichlidae</taxon>
        <taxon>African cichlids</taxon>
        <taxon>Pseudocrenilabrinae</taxon>
        <taxon>Haplochromini</taxon>
        <taxon>Pundamilia</taxon>
    </lineage>
</organism>
<feature type="region of interest" description="Disordered" evidence="1">
    <location>
        <begin position="54"/>
        <end position="73"/>
    </location>
</feature>
<feature type="region of interest" description="Disordered" evidence="1">
    <location>
        <begin position="117"/>
        <end position="154"/>
    </location>
</feature>
<feature type="compositionally biased region" description="Low complexity" evidence="1">
    <location>
        <begin position="54"/>
        <end position="67"/>
    </location>
</feature>
<proteinExistence type="predicted"/>
<protein>
    <submittedName>
        <fullName evidence="3">Mucin-2-like</fullName>
    </submittedName>
</protein>
<dbReference type="AlphaFoldDB" id="A0A9Y6J5A3"/>
<gene>
    <name evidence="3" type="primary">LOC102202866</name>
</gene>
<feature type="region of interest" description="Disordered" evidence="1">
    <location>
        <begin position="1"/>
        <end position="39"/>
    </location>
</feature>
<evidence type="ECO:0000313" key="3">
    <source>
        <dbReference type="RefSeq" id="XP_013763493.1"/>
    </source>
</evidence>